<keyword evidence="3" id="KW-1185">Reference proteome</keyword>
<dbReference type="OrthoDB" id="10609641at2759"/>
<reference evidence="2" key="1">
    <citation type="submission" date="2016-10" db="EMBL/GenBank/DDBJ databases">
        <authorList>
            <person name="Benchimol M."/>
            <person name="Almeida L.G."/>
            <person name="Vasconcelos A.T."/>
            <person name="Perreira-Neves A."/>
            <person name="Rosa I.A."/>
            <person name="Tasca T."/>
            <person name="Bogo M.R."/>
            <person name="de Souza W."/>
        </authorList>
    </citation>
    <scope>NUCLEOTIDE SEQUENCE [LARGE SCALE GENOMIC DNA]</scope>
    <source>
        <strain evidence="2">K</strain>
    </source>
</reference>
<dbReference type="VEuPathDB" id="TrichDB:TRFO_03846"/>
<name>A0A1J4KK87_9EUKA</name>
<dbReference type="Proteomes" id="UP000179807">
    <property type="component" value="Unassembled WGS sequence"/>
</dbReference>
<evidence type="ECO:0000313" key="2">
    <source>
        <dbReference type="EMBL" id="OHT11643.1"/>
    </source>
</evidence>
<dbReference type="AlphaFoldDB" id="A0A1J4KK87"/>
<feature type="compositionally biased region" description="Low complexity" evidence="1">
    <location>
        <begin position="145"/>
        <end position="162"/>
    </location>
</feature>
<evidence type="ECO:0000313" key="3">
    <source>
        <dbReference type="Proteomes" id="UP000179807"/>
    </source>
</evidence>
<proteinExistence type="predicted"/>
<dbReference type="EMBL" id="MLAK01000582">
    <property type="protein sequence ID" value="OHT11643.1"/>
    <property type="molecule type" value="Genomic_DNA"/>
</dbReference>
<sequence>MSTKGAVAYNFVLLKVKGKNGPGKKALIPPTLAALRKNASRILNFPDDKPVRSLYDEQMQLIKNISDIVPNTTVYVSSEVTDDEMTSGAQITQNISTSPSGRVPRSVSPTTSSPTVRISQNDSKAGGMVSIASKPGNLSPTQGNLSQLQLTSSGLRSSLTSRPVSTLNTTGGLRPPSTLQSRPGSRSPSSLMIVVNDENGGSGMPRARRRANNDDFGLDDADQFESEDNDTKRFAQTGISHRALEKLLAFLPAELTLAGEGLEAIIEQLSPVVARFGSHAQKLQAAQEAYIYKHIGQRLREIPKHSSLIDERAVELVNAATFGTSCGATTHFRGVVVGPSKCGKSLFLQVLANVTLLRMVSSGQYKRTLFFNFDFNDFAEEAQNPLLFYNKFVKLVFEQISNQRLDFAPFLDSIVSYFQRIPKLDKLPVLPQKFTVVDEFRGATAVLQEIAQNVFDCVNEVRSLSVFLTLTVMLPRYCALAFGFSGVHFVIDHVDASDFDITPEAPFDADPLVVTFIEHIKFMLSNDSFVISGTNSEKLVDALDLITDDGVDLRDGTEIIPVTDLDDGHSNAFEFALTVDGLTHPAKLRLIDCGGCSGYLIKWDEIIEQARLLNLEENKDRNARSAKECRLALLAKLRELAPLVLVTINPDDQTASPLTGTIRDFVINQIDTDEEQSD</sequence>
<comment type="caution">
    <text evidence="2">The sequence shown here is derived from an EMBL/GenBank/DDBJ whole genome shotgun (WGS) entry which is preliminary data.</text>
</comment>
<feature type="compositionally biased region" description="Low complexity" evidence="1">
    <location>
        <begin position="96"/>
        <end position="117"/>
    </location>
</feature>
<dbReference type="GeneID" id="94826256"/>
<protein>
    <submittedName>
        <fullName evidence="2">Uncharacterized protein</fullName>
    </submittedName>
</protein>
<dbReference type="RefSeq" id="XP_068364779.1">
    <property type="nucleotide sequence ID" value="XM_068491552.1"/>
</dbReference>
<accession>A0A1J4KK87</accession>
<organism evidence="2 3">
    <name type="scientific">Tritrichomonas foetus</name>
    <dbReference type="NCBI Taxonomy" id="1144522"/>
    <lineage>
        <taxon>Eukaryota</taxon>
        <taxon>Metamonada</taxon>
        <taxon>Parabasalia</taxon>
        <taxon>Tritrichomonadida</taxon>
        <taxon>Tritrichomonadidae</taxon>
        <taxon>Tritrichomonas</taxon>
    </lineage>
</organism>
<evidence type="ECO:0000256" key="1">
    <source>
        <dbReference type="SAM" id="MobiDB-lite"/>
    </source>
</evidence>
<feature type="compositionally biased region" description="Polar residues" evidence="1">
    <location>
        <begin position="163"/>
        <end position="190"/>
    </location>
</feature>
<gene>
    <name evidence="2" type="ORF">TRFO_03846</name>
</gene>
<feature type="region of interest" description="Disordered" evidence="1">
    <location>
        <begin position="85"/>
        <end position="192"/>
    </location>
</feature>